<dbReference type="GO" id="GO:0016301">
    <property type="term" value="F:kinase activity"/>
    <property type="evidence" value="ECO:0007669"/>
    <property type="project" value="UniProtKB-KW"/>
</dbReference>
<comment type="caution">
    <text evidence="9">The sequence shown here is derived from an EMBL/GenBank/DDBJ whole genome shotgun (WGS) entry which is preliminary data.</text>
</comment>
<dbReference type="Proteomes" id="UP000003639">
    <property type="component" value="Unassembled WGS sequence"/>
</dbReference>
<evidence type="ECO:0000256" key="7">
    <source>
        <dbReference type="ARBA" id="ARBA00022777"/>
    </source>
</evidence>
<dbReference type="Pfam" id="PF03610">
    <property type="entry name" value="EIIA-man"/>
    <property type="match status" value="1"/>
</dbReference>
<dbReference type="GO" id="GO:0016020">
    <property type="term" value="C:membrane"/>
    <property type="evidence" value="ECO:0007669"/>
    <property type="project" value="InterPro"/>
</dbReference>
<dbReference type="PANTHER" id="PTHR33799">
    <property type="entry name" value="PTS PERMEASE-RELATED-RELATED"/>
    <property type="match status" value="1"/>
</dbReference>
<keyword evidence="5" id="KW-0808">Transferase</keyword>
<accession>A6NZC7</accession>
<keyword evidence="4" id="KW-0762">Sugar transport</keyword>
<reference evidence="9 10" key="2">
    <citation type="submission" date="2007-06" db="EMBL/GenBank/DDBJ databases">
        <title>Draft genome sequence of Pseudoflavonifractor capillosus ATCC 29799.</title>
        <authorList>
            <person name="Sudarsanam P."/>
            <person name="Ley R."/>
            <person name="Guruge J."/>
            <person name="Turnbaugh P.J."/>
            <person name="Mahowald M."/>
            <person name="Liep D."/>
            <person name="Gordon J."/>
        </authorList>
    </citation>
    <scope>NUCLEOTIDE SEQUENCE [LARGE SCALE GENOMIC DNA]</scope>
    <source>
        <strain evidence="9 10">ATCC 29799</strain>
    </source>
</reference>
<dbReference type="PANTHER" id="PTHR33799:SF1">
    <property type="entry name" value="PTS SYSTEM MANNOSE-SPECIFIC EIIAB COMPONENT-RELATED"/>
    <property type="match status" value="1"/>
</dbReference>
<evidence type="ECO:0000256" key="2">
    <source>
        <dbReference type="ARBA" id="ARBA00022448"/>
    </source>
</evidence>
<dbReference type="InterPro" id="IPR051471">
    <property type="entry name" value="Bacterial_PTS_sugar_comp"/>
</dbReference>
<dbReference type="GO" id="GO:0005737">
    <property type="term" value="C:cytoplasm"/>
    <property type="evidence" value="ECO:0007669"/>
    <property type="project" value="UniProtKB-SubCell"/>
</dbReference>
<comment type="subcellular location">
    <subcellularLocation>
        <location evidence="1">Cytoplasm</location>
    </subcellularLocation>
</comment>
<keyword evidence="6" id="KW-0598">Phosphotransferase system</keyword>
<dbReference type="GO" id="GO:0009401">
    <property type="term" value="P:phosphoenolpyruvate-dependent sugar phosphotransferase system"/>
    <property type="evidence" value="ECO:0007669"/>
    <property type="project" value="UniProtKB-KW"/>
</dbReference>
<evidence type="ECO:0000259" key="8">
    <source>
        <dbReference type="PROSITE" id="PS51096"/>
    </source>
</evidence>
<feature type="domain" description="PTS EIIA type-4" evidence="8">
    <location>
        <begin position="1"/>
        <end position="125"/>
    </location>
</feature>
<dbReference type="EMBL" id="AAXG02000032">
    <property type="protein sequence ID" value="EDM98776.1"/>
    <property type="molecule type" value="Genomic_DNA"/>
</dbReference>
<evidence type="ECO:0000256" key="4">
    <source>
        <dbReference type="ARBA" id="ARBA00022597"/>
    </source>
</evidence>
<name>A6NZC7_9FIRM</name>
<keyword evidence="7" id="KW-0418">Kinase</keyword>
<dbReference type="OrthoDB" id="9799827at2"/>
<evidence type="ECO:0000256" key="5">
    <source>
        <dbReference type="ARBA" id="ARBA00022679"/>
    </source>
</evidence>
<protein>
    <submittedName>
        <fullName evidence="9">PTS system fructose IIA component</fullName>
    </submittedName>
</protein>
<reference evidence="9 10" key="1">
    <citation type="submission" date="2007-04" db="EMBL/GenBank/DDBJ databases">
        <authorList>
            <person name="Fulton L."/>
            <person name="Clifton S."/>
            <person name="Fulton B."/>
            <person name="Xu J."/>
            <person name="Minx P."/>
            <person name="Pepin K.H."/>
            <person name="Johnson M."/>
            <person name="Thiruvilangam P."/>
            <person name="Bhonagiri V."/>
            <person name="Nash W.E."/>
            <person name="Mardis E.R."/>
            <person name="Wilson R.K."/>
        </authorList>
    </citation>
    <scope>NUCLEOTIDE SEQUENCE [LARGE SCALE GENOMIC DNA]</scope>
    <source>
        <strain evidence="9 10">ATCC 29799</strain>
    </source>
</reference>
<dbReference type="InterPro" id="IPR004701">
    <property type="entry name" value="PTS_EIIA_man-typ"/>
</dbReference>
<evidence type="ECO:0000313" key="9">
    <source>
        <dbReference type="EMBL" id="EDM98776.1"/>
    </source>
</evidence>
<dbReference type="STRING" id="411467.BACCAP_03578"/>
<dbReference type="Gene3D" id="3.40.50.510">
    <property type="entry name" value="Phosphotransferase system, mannose-type IIA component"/>
    <property type="match status" value="1"/>
</dbReference>
<organism evidence="9 10">
    <name type="scientific">Pseudoflavonifractor capillosus ATCC 29799</name>
    <dbReference type="NCBI Taxonomy" id="411467"/>
    <lineage>
        <taxon>Bacteria</taxon>
        <taxon>Bacillati</taxon>
        <taxon>Bacillota</taxon>
        <taxon>Clostridia</taxon>
        <taxon>Eubacteriales</taxon>
        <taxon>Oscillospiraceae</taxon>
        <taxon>Pseudoflavonifractor</taxon>
    </lineage>
</organism>
<evidence type="ECO:0000256" key="1">
    <source>
        <dbReference type="ARBA" id="ARBA00004496"/>
    </source>
</evidence>
<keyword evidence="3" id="KW-0963">Cytoplasm</keyword>
<gene>
    <name evidence="9" type="ORF">BACCAP_03578</name>
</gene>
<sequence length="131" mass="14048">MTGVILAAHGTMAFSALELAEMLTGEKERVECIGFQAGDSLENLLERFQAAIDALGTENGILILTDLKGGSPCNAATLMQKTRENIRTVYGFSIPMLLQAFEGREETDDLDELAEGVLEVGAFAMGKISFS</sequence>
<dbReference type="CDD" id="cd00006">
    <property type="entry name" value="PTS_IIA_man"/>
    <property type="match status" value="1"/>
</dbReference>
<dbReference type="PROSITE" id="PS51096">
    <property type="entry name" value="PTS_EIIA_TYPE_4"/>
    <property type="match status" value="1"/>
</dbReference>
<dbReference type="InterPro" id="IPR036662">
    <property type="entry name" value="PTS_EIIA_man-typ_sf"/>
</dbReference>
<keyword evidence="10" id="KW-1185">Reference proteome</keyword>
<dbReference type="RefSeq" id="WP_006574082.1">
    <property type="nucleotide sequence ID" value="NZ_AAXG02000032.1"/>
</dbReference>
<evidence type="ECO:0000256" key="3">
    <source>
        <dbReference type="ARBA" id="ARBA00022490"/>
    </source>
</evidence>
<dbReference type="InterPro" id="IPR033887">
    <property type="entry name" value="PTS_IIA_man"/>
</dbReference>
<dbReference type="AlphaFoldDB" id="A6NZC7"/>
<proteinExistence type="predicted"/>
<keyword evidence="2" id="KW-0813">Transport</keyword>
<evidence type="ECO:0000313" key="10">
    <source>
        <dbReference type="Proteomes" id="UP000003639"/>
    </source>
</evidence>
<evidence type="ECO:0000256" key="6">
    <source>
        <dbReference type="ARBA" id="ARBA00022683"/>
    </source>
</evidence>
<dbReference type="eggNOG" id="COG2893">
    <property type="taxonomic scope" value="Bacteria"/>
</dbReference>
<dbReference type="SUPFAM" id="SSF53062">
    <property type="entry name" value="PTS system fructose IIA component-like"/>
    <property type="match status" value="1"/>
</dbReference>